<protein>
    <recommendedName>
        <fullName evidence="2">RNase H type-1 domain-containing protein</fullName>
    </recommendedName>
</protein>
<feature type="domain" description="RNase H type-1" evidence="2">
    <location>
        <begin position="262"/>
        <end position="391"/>
    </location>
</feature>
<dbReference type="GO" id="GO:0004523">
    <property type="term" value="F:RNA-DNA hybrid ribonuclease activity"/>
    <property type="evidence" value="ECO:0007669"/>
    <property type="project" value="InterPro"/>
</dbReference>
<proteinExistence type="predicted"/>
<evidence type="ECO:0000313" key="4">
    <source>
        <dbReference type="Proteomes" id="UP001454036"/>
    </source>
</evidence>
<sequence length="448" mass="52324">MKGPPEVIKTIQNGKQVPDNSPRERESQKKGTHHEDLQVVSFKEQQPERTFNIGTRLKPDHQKKLMELIRRVDPEISLHNLHLDPSYKPVKQKKRNFSEEKNLAIREEVDELIKAGAIRELEFLEWIANVVMVKKSNVKWRMCKGFTNLNKACPKDYYPLPCLGRLVYRSAGHKVFDFLDASRGYHQIVLLGEDQEKMPFITEYRLYCWKTGRLTKWAIELSEFEITFVPKTGVKAQALAAFIIECTTRDSREGQEYVAKLPERPHWILYVGASNPKRSGAGILIQGPEGLQFDYALRFSFKTTNNEAEYEAMVTWLLLAQSLSITRVVVRGDSKLVIEQIRGDYGVKSESLQKYHAKVTSLTTRFDYLIFEHTPRQENEYADHLSRLATTYYEDNPLGVHIEHRERPIYEEVRIYPMRLVKEDWRSPIIKFLTTRELPEEKIKARKL</sequence>
<dbReference type="InterPro" id="IPR036397">
    <property type="entry name" value="RNaseH_sf"/>
</dbReference>
<dbReference type="CDD" id="cd09279">
    <property type="entry name" value="RNase_HI_like"/>
    <property type="match status" value="1"/>
</dbReference>
<dbReference type="PROSITE" id="PS50879">
    <property type="entry name" value="RNASE_H_1"/>
    <property type="match status" value="1"/>
</dbReference>
<dbReference type="InterPro" id="IPR043502">
    <property type="entry name" value="DNA/RNA_pol_sf"/>
</dbReference>
<feature type="compositionally biased region" description="Polar residues" evidence="1">
    <location>
        <begin position="10"/>
        <end position="19"/>
    </location>
</feature>
<dbReference type="GO" id="GO:0003676">
    <property type="term" value="F:nucleic acid binding"/>
    <property type="evidence" value="ECO:0007669"/>
    <property type="project" value="InterPro"/>
</dbReference>
<organism evidence="3 4">
    <name type="scientific">Lithospermum erythrorhizon</name>
    <name type="common">Purple gromwell</name>
    <name type="synonym">Lithospermum officinale var. erythrorhizon</name>
    <dbReference type="NCBI Taxonomy" id="34254"/>
    <lineage>
        <taxon>Eukaryota</taxon>
        <taxon>Viridiplantae</taxon>
        <taxon>Streptophyta</taxon>
        <taxon>Embryophyta</taxon>
        <taxon>Tracheophyta</taxon>
        <taxon>Spermatophyta</taxon>
        <taxon>Magnoliopsida</taxon>
        <taxon>eudicotyledons</taxon>
        <taxon>Gunneridae</taxon>
        <taxon>Pentapetalae</taxon>
        <taxon>asterids</taxon>
        <taxon>lamiids</taxon>
        <taxon>Boraginales</taxon>
        <taxon>Boraginaceae</taxon>
        <taxon>Boraginoideae</taxon>
        <taxon>Lithospermeae</taxon>
        <taxon>Lithospermum</taxon>
    </lineage>
</organism>
<comment type="caution">
    <text evidence="3">The sequence shown here is derived from an EMBL/GenBank/DDBJ whole genome shotgun (WGS) entry which is preliminary data.</text>
</comment>
<dbReference type="Gene3D" id="3.10.10.10">
    <property type="entry name" value="HIV Type 1 Reverse Transcriptase, subunit A, domain 1"/>
    <property type="match status" value="1"/>
</dbReference>
<evidence type="ECO:0000256" key="1">
    <source>
        <dbReference type="SAM" id="MobiDB-lite"/>
    </source>
</evidence>
<evidence type="ECO:0000259" key="2">
    <source>
        <dbReference type="PROSITE" id="PS50879"/>
    </source>
</evidence>
<dbReference type="InterPro" id="IPR002156">
    <property type="entry name" value="RNaseH_domain"/>
</dbReference>
<dbReference type="PANTHER" id="PTHR48475:SF2">
    <property type="entry name" value="RIBONUCLEASE H"/>
    <property type="match status" value="1"/>
</dbReference>
<accession>A0AAV3QK48</accession>
<dbReference type="SUPFAM" id="SSF56672">
    <property type="entry name" value="DNA/RNA polymerases"/>
    <property type="match status" value="1"/>
</dbReference>
<evidence type="ECO:0000313" key="3">
    <source>
        <dbReference type="EMBL" id="GAA0163055.1"/>
    </source>
</evidence>
<gene>
    <name evidence="3" type="ORF">LIER_19020</name>
</gene>
<feature type="compositionally biased region" description="Basic and acidic residues" evidence="1">
    <location>
        <begin position="21"/>
        <end position="37"/>
    </location>
</feature>
<dbReference type="EMBL" id="BAABME010004641">
    <property type="protein sequence ID" value="GAA0163055.1"/>
    <property type="molecule type" value="Genomic_DNA"/>
</dbReference>
<dbReference type="Gene3D" id="3.30.420.10">
    <property type="entry name" value="Ribonuclease H-like superfamily/Ribonuclease H"/>
    <property type="match status" value="1"/>
</dbReference>
<dbReference type="AlphaFoldDB" id="A0AAV3QK48"/>
<feature type="region of interest" description="Disordered" evidence="1">
    <location>
        <begin position="1"/>
        <end position="37"/>
    </location>
</feature>
<name>A0AAV3QK48_LITER</name>
<dbReference type="PANTHER" id="PTHR48475">
    <property type="entry name" value="RIBONUCLEASE H"/>
    <property type="match status" value="1"/>
</dbReference>
<dbReference type="Pfam" id="PF13456">
    <property type="entry name" value="RVT_3"/>
    <property type="match status" value="1"/>
</dbReference>
<keyword evidence="4" id="KW-1185">Reference proteome</keyword>
<dbReference type="Proteomes" id="UP001454036">
    <property type="component" value="Unassembled WGS sequence"/>
</dbReference>
<reference evidence="3 4" key="1">
    <citation type="submission" date="2024-01" db="EMBL/GenBank/DDBJ databases">
        <title>The complete chloroplast genome sequence of Lithospermum erythrorhizon: insights into the phylogenetic relationship among Boraginaceae species and the maternal lineages of purple gromwells.</title>
        <authorList>
            <person name="Okada T."/>
            <person name="Watanabe K."/>
        </authorList>
    </citation>
    <scope>NUCLEOTIDE SEQUENCE [LARGE SCALE GENOMIC DNA]</scope>
</reference>